<reference evidence="1 2" key="1">
    <citation type="submission" date="2017-01" db="EMBL/GenBank/DDBJ databases">
        <title>Novel large sulfur bacteria in the metagenomes of groundwater-fed chemosynthetic microbial mats in the Lake Huron basin.</title>
        <authorList>
            <person name="Sharrar A.M."/>
            <person name="Flood B.E."/>
            <person name="Bailey J.V."/>
            <person name="Jones D.S."/>
            <person name="Biddanda B."/>
            <person name="Ruberg S.A."/>
            <person name="Marcus D.N."/>
            <person name="Dick G.J."/>
        </authorList>
    </citation>
    <scope>NUCLEOTIDE SEQUENCE [LARGE SCALE GENOMIC DNA]</scope>
    <source>
        <strain evidence="1">A8</strain>
    </source>
</reference>
<gene>
    <name evidence="1" type="ORF">BWK73_35535</name>
</gene>
<organism evidence="1 2">
    <name type="scientific">Thiothrix lacustris</name>
    <dbReference type="NCBI Taxonomy" id="525917"/>
    <lineage>
        <taxon>Bacteria</taxon>
        <taxon>Pseudomonadati</taxon>
        <taxon>Pseudomonadota</taxon>
        <taxon>Gammaproteobacteria</taxon>
        <taxon>Thiotrichales</taxon>
        <taxon>Thiotrichaceae</taxon>
        <taxon>Thiothrix</taxon>
    </lineage>
</organism>
<name>A0A1Y1QG19_9GAMM</name>
<dbReference type="EMBL" id="MTEJ01000325">
    <property type="protein sequence ID" value="OQX04680.1"/>
    <property type="molecule type" value="Genomic_DNA"/>
</dbReference>
<evidence type="ECO:0000313" key="2">
    <source>
        <dbReference type="Proteomes" id="UP000192491"/>
    </source>
</evidence>
<protein>
    <submittedName>
        <fullName evidence="1">Uncharacterized protein</fullName>
    </submittedName>
</protein>
<proteinExistence type="predicted"/>
<evidence type="ECO:0000313" key="1">
    <source>
        <dbReference type="EMBL" id="OQX04680.1"/>
    </source>
</evidence>
<sequence>MSGLVFYHRPNTHPAFTVLQSAIRMNGEHRVIHEFNEFLIDAYVLADSLTSRVIALDFDNTITADVDFYIDLIDTYRKHGWEPVVCTLRDDLGDNLTEIHEKLHDSGIRVYTTDGKRKRAFMLHEGISVGLWIDDYFPGISQCGTSFLLNNGIDY</sequence>
<comment type="caution">
    <text evidence="1">The sequence shown here is derived from an EMBL/GenBank/DDBJ whole genome shotgun (WGS) entry which is preliminary data.</text>
</comment>
<dbReference type="Proteomes" id="UP000192491">
    <property type="component" value="Unassembled WGS sequence"/>
</dbReference>
<dbReference type="AlphaFoldDB" id="A0A1Y1QG19"/>
<accession>A0A1Y1QG19</accession>